<dbReference type="Proteomes" id="UP000215433">
    <property type="component" value="Unassembled WGS sequence"/>
</dbReference>
<keyword evidence="2" id="KW-0812">Transmembrane</keyword>
<keyword evidence="1" id="KW-0175">Coiled coil</keyword>
<proteinExistence type="predicted"/>
<feature type="transmembrane region" description="Helical" evidence="2">
    <location>
        <begin position="503"/>
        <end position="521"/>
    </location>
</feature>
<dbReference type="OrthoDB" id="3948624at2"/>
<keyword evidence="2" id="KW-0472">Membrane</keyword>
<dbReference type="AlphaFoldDB" id="A0A229VWN3"/>
<organism evidence="3 4">
    <name type="scientific">Bifidobacterium vansinderenii</name>
    <dbReference type="NCBI Taxonomy" id="1984871"/>
    <lineage>
        <taxon>Bacteria</taxon>
        <taxon>Bacillati</taxon>
        <taxon>Actinomycetota</taxon>
        <taxon>Actinomycetes</taxon>
        <taxon>Bifidobacteriales</taxon>
        <taxon>Bifidobacteriaceae</taxon>
        <taxon>Bifidobacterium</taxon>
    </lineage>
</organism>
<accession>A0A229VWN3</accession>
<keyword evidence="4" id="KW-1185">Reference proteome</keyword>
<protein>
    <submittedName>
        <fullName evidence="3">Uncharacterized protein</fullName>
    </submittedName>
</protein>
<reference evidence="3 4" key="1">
    <citation type="submission" date="2017-05" db="EMBL/GenBank/DDBJ databases">
        <title>Bifidobacterium vansinderenii sp. nov.</title>
        <authorList>
            <person name="Lugli G.A."/>
            <person name="Duranti S."/>
            <person name="Mangifesta M."/>
        </authorList>
    </citation>
    <scope>NUCLEOTIDE SEQUENCE [LARGE SCALE GENOMIC DNA]</scope>
    <source>
        <strain evidence="3 4">Tam10B</strain>
    </source>
</reference>
<name>A0A229VWN3_9BIFI</name>
<evidence type="ECO:0000313" key="3">
    <source>
        <dbReference type="EMBL" id="OXN00034.1"/>
    </source>
</evidence>
<evidence type="ECO:0000313" key="4">
    <source>
        <dbReference type="Proteomes" id="UP000215433"/>
    </source>
</evidence>
<dbReference type="EMBL" id="NEWD01000024">
    <property type="protein sequence ID" value="OXN00034.1"/>
    <property type="molecule type" value="Genomic_DNA"/>
</dbReference>
<keyword evidence="2" id="KW-1133">Transmembrane helix</keyword>
<evidence type="ECO:0000256" key="1">
    <source>
        <dbReference type="SAM" id="Coils"/>
    </source>
</evidence>
<sequence>MANGDLRAEIAALESELSTIKAENQRLRSEIGTAVGAINGARNSLNDTTNQIRHTLSASDGSLQRSHQRVVDAYEIQKDMDKLYARLKQMELANKRIRECNNTKYYDFAVYRTVRKIVQGIMDNLDFSMVTEEVIEKAVERKQLEEPDYWLTCTLMAVVAWRADQRERAQRALERAMQLDDRRTASFLLVFYLRLRREDVALKWFAYLTAKPLSGSEKPMVLLFFSMLSKTVEDKLSDATRTKVNNYIRSLVNEAITDSGNLRDSAIDEIAERYGTFVNDRSFPYDQIAALVPTYGGLQQALALARNNANVVDFINAVMNVDDDTRNEFLKAYIDKIVADPCAVEQKVYDEIERNEMIIRLQGDVAAANEAYQLHKQHDAAEFDIVHEMMAWLFTPGGNGEANAQMRRNMLLMTRELQQEAGDRYIANYQRMFQPVQAVKIDDFEAGQVDLSQPQGVFGQVEEFYHGKATAEKAQIKDIMPIVLMVLGVAGGVATAFVSPALIAVGAIVAVGGLGMLLLNMNKRKRIDLAYEQRIASVKERLTALGAQFAKLAEDFHEQDLLSAKLCDTLNAL</sequence>
<evidence type="ECO:0000256" key="2">
    <source>
        <dbReference type="SAM" id="Phobius"/>
    </source>
</evidence>
<comment type="caution">
    <text evidence="3">The sequence shown here is derived from an EMBL/GenBank/DDBJ whole genome shotgun (WGS) entry which is preliminary data.</text>
</comment>
<dbReference type="RefSeq" id="WP_093960864.1">
    <property type="nucleotide sequence ID" value="NZ_NEWD01000024.1"/>
</dbReference>
<gene>
    <name evidence="3" type="ORF">Tam10B_1730</name>
</gene>
<feature type="coiled-coil region" evidence="1">
    <location>
        <begin position="3"/>
        <end position="30"/>
    </location>
</feature>